<keyword evidence="2" id="KW-1185">Reference proteome</keyword>
<dbReference type="EMBL" id="JABEZX010000012">
    <property type="protein sequence ID" value="MBA0572172.1"/>
    <property type="molecule type" value="Genomic_DNA"/>
</dbReference>
<name>A0A7J8N5R0_9ROSI</name>
<sequence>MVPVRGIELRVTTQFIFEFYNTSYYENNFVEESDLEYFRNINMDSVINYLTECRGEWKYHP</sequence>
<accession>A0A7J8N5R0</accession>
<gene>
    <name evidence="1" type="ORF">Golob_002530</name>
</gene>
<evidence type="ECO:0000313" key="1">
    <source>
        <dbReference type="EMBL" id="MBA0572172.1"/>
    </source>
</evidence>
<dbReference type="Proteomes" id="UP000593572">
    <property type="component" value="Unassembled WGS sequence"/>
</dbReference>
<comment type="caution">
    <text evidence="1">The sequence shown here is derived from an EMBL/GenBank/DDBJ whole genome shotgun (WGS) entry which is preliminary data.</text>
</comment>
<reference evidence="1 2" key="1">
    <citation type="journal article" date="2019" name="Genome Biol. Evol.">
        <title>Insights into the evolution of the New World diploid cottons (Gossypium, subgenus Houzingenia) based on genome sequencing.</title>
        <authorList>
            <person name="Grover C.E."/>
            <person name="Arick M.A. 2nd"/>
            <person name="Thrash A."/>
            <person name="Conover J.L."/>
            <person name="Sanders W.S."/>
            <person name="Peterson D.G."/>
            <person name="Frelichowski J.E."/>
            <person name="Scheffler J.A."/>
            <person name="Scheffler B.E."/>
            <person name="Wendel J.F."/>
        </authorList>
    </citation>
    <scope>NUCLEOTIDE SEQUENCE [LARGE SCALE GENOMIC DNA]</scope>
    <source>
        <strain evidence="1">157</strain>
        <tissue evidence="1">Leaf</tissue>
    </source>
</reference>
<organism evidence="1 2">
    <name type="scientific">Gossypium lobatum</name>
    <dbReference type="NCBI Taxonomy" id="34289"/>
    <lineage>
        <taxon>Eukaryota</taxon>
        <taxon>Viridiplantae</taxon>
        <taxon>Streptophyta</taxon>
        <taxon>Embryophyta</taxon>
        <taxon>Tracheophyta</taxon>
        <taxon>Spermatophyta</taxon>
        <taxon>Magnoliopsida</taxon>
        <taxon>eudicotyledons</taxon>
        <taxon>Gunneridae</taxon>
        <taxon>Pentapetalae</taxon>
        <taxon>rosids</taxon>
        <taxon>malvids</taxon>
        <taxon>Malvales</taxon>
        <taxon>Malvaceae</taxon>
        <taxon>Malvoideae</taxon>
        <taxon>Gossypium</taxon>
    </lineage>
</organism>
<proteinExistence type="predicted"/>
<feature type="non-terminal residue" evidence="1">
    <location>
        <position position="61"/>
    </location>
</feature>
<evidence type="ECO:0000313" key="2">
    <source>
        <dbReference type="Proteomes" id="UP000593572"/>
    </source>
</evidence>
<dbReference type="AlphaFoldDB" id="A0A7J8N5R0"/>
<protein>
    <submittedName>
        <fullName evidence="1">Uncharacterized protein</fullName>
    </submittedName>
</protein>